<comment type="similarity">
    <text evidence="1">Belongs to the DeSI family.</text>
</comment>
<evidence type="ECO:0000256" key="3">
    <source>
        <dbReference type="ARBA" id="ARBA00022801"/>
    </source>
</evidence>
<evidence type="ECO:0000256" key="2">
    <source>
        <dbReference type="ARBA" id="ARBA00022670"/>
    </source>
</evidence>
<dbReference type="PANTHER" id="PTHR12378">
    <property type="entry name" value="DESUMOYLATING ISOPEPTIDASE"/>
    <property type="match status" value="1"/>
</dbReference>
<keyword evidence="3" id="KW-0378">Hydrolase</keyword>
<feature type="domain" description="PPPDE" evidence="5">
    <location>
        <begin position="97"/>
        <end position="241"/>
    </location>
</feature>
<evidence type="ECO:0000256" key="1">
    <source>
        <dbReference type="ARBA" id="ARBA00008140"/>
    </source>
</evidence>
<dbReference type="AlphaFoldDB" id="A0A7S4FZ93"/>
<protein>
    <recommendedName>
        <fullName evidence="5">PPPDE domain-containing protein</fullName>
    </recommendedName>
</protein>
<dbReference type="Pfam" id="PF05903">
    <property type="entry name" value="Peptidase_C97"/>
    <property type="match status" value="1"/>
</dbReference>
<dbReference type="PANTHER" id="PTHR12378:SF80">
    <property type="entry name" value="IP06716P-RELATED"/>
    <property type="match status" value="1"/>
</dbReference>
<evidence type="ECO:0000256" key="4">
    <source>
        <dbReference type="SAM" id="MobiDB-lite"/>
    </source>
</evidence>
<feature type="compositionally biased region" description="Polar residues" evidence="4">
    <location>
        <begin position="40"/>
        <end position="55"/>
    </location>
</feature>
<dbReference type="GO" id="GO:0016579">
    <property type="term" value="P:protein deubiquitination"/>
    <property type="evidence" value="ECO:0007669"/>
    <property type="project" value="TreeGrafter"/>
</dbReference>
<sequence>MGDRPACRIPADIGGSPSERTDPANDSGHGTESLDEESCTENSVGSLGAILNQTDEGSDEEYHDCTSSSKHRLPVPQTEPPEIEGYLVVYKPRHSPEPVYLNVYHLFDNQENLWARLSSGVGLGLFHCGVEVYGREWAFAGSIFPEDLEESGVFWTLPRTACPYFHTSIEVGECTFRKAEVVQIINKLQPYWTKGAYHVLGRNCNHFAEELADVLLMNQFEFPQWINRIAKLGHAVVPEAVVDHFVEEAHARLRQEFEQQREFCGLSDLDGMTLCTQGTQEEGLR</sequence>
<dbReference type="GO" id="GO:0101005">
    <property type="term" value="F:deubiquitinase activity"/>
    <property type="evidence" value="ECO:0007669"/>
    <property type="project" value="TreeGrafter"/>
</dbReference>
<gene>
    <name evidence="6" type="ORF">EGYM00163_LOCUS31121</name>
</gene>
<evidence type="ECO:0000259" key="5">
    <source>
        <dbReference type="PROSITE" id="PS51858"/>
    </source>
</evidence>
<reference evidence="6" key="1">
    <citation type="submission" date="2021-01" db="EMBL/GenBank/DDBJ databases">
        <authorList>
            <person name="Corre E."/>
            <person name="Pelletier E."/>
            <person name="Niang G."/>
            <person name="Scheremetjew M."/>
            <person name="Finn R."/>
            <person name="Kale V."/>
            <person name="Holt S."/>
            <person name="Cochrane G."/>
            <person name="Meng A."/>
            <person name="Brown T."/>
            <person name="Cohen L."/>
        </authorList>
    </citation>
    <scope>NUCLEOTIDE SEQUENCE</scope>
    <source>
        <strain evidence="6">CCMP1594</strain>
    </source>
</reference>
<dbReference type="SMART" id="SM01179">
    <property type="entry name" value="DUF862"/>
    <property type="match status" value="1"/>
</dbReference>
<organism evidence="6">
    <name type="scientific">Eutreptiella gymnastica</name>
    <dbReference type="NCBI Taxonomy" id="73025"/>
    <lineage>
        <taxon>Eukaryota</taxon>
        <taxon>Discoba</taxon>
        <taxon>Euglenozoa</taxon>
        <taxon>Euglenida</taxon>
        <taxon>Spirocuta</taxon>
        <taxon>Euglenophyceae</taxon>
        <taxon>Eutreptiales</taxon>
        <taxon>Eutreptiaceae</taxon>
        <taxon>Eutreptiella</taxon>
    </lineage>
</organism>
<keyword evidence="2" id="KW-0645">Protease</keyword>
<dbReference type="InterPro" id="IPR008580">
    <property type="entry name" value="PPPDE_dom"/>
</dbReference>
<name>A0A7S4FZ93_9EUGL</name>
<proteinExistence type="inferred from homology"/>
<dbReference type="PROSITE" id="PS51858">
    <property type="entry name" value="PPPDE"/>
    <property type="match status" value="1"/>
</dbReference>
<dbReference type="GO" id="GO:0006508">
    <property type="term" value="P:proteolysis"/>
    <property type="evidence" value="ECO:0007669"/>
    <property type="project" value="UniProtKB-KW"/>
</dbReference>
<accession>A0A7S4FZ93</accession>
<evidence type="ECO:0000313" key="6">
    <source>
        <dbReference type="EMBL" id="CAE0819951.1"/>
    </source>
</evidence>
<dbReference type="Gene3D" id="3.90.1720.30">
    <property type="entry name" value="PPPDE domains"/>
    <property type="match status" value="1"/>
</dbReference>
<dbReference type="InterPro" id="IPR042266">
    <property type="entry name" value="PPPDE_sf"/>
</dbReference>
<dbReference type="EMBL" id="HBJA01089516">
    <property type="protein sequence ID" value="CAE0819951.1"/>
    <property type="molecule type" value="Transcribed_RNA"/>
</dbReference>
<feature type="region of interest" description="Disordered" evidence="4">
    <location>
        <begin position="1"/>
        <end position="78"/>
    </location>
</feature>